<evidence type="ECO:0000313" key="1">
    <source>
        <dbReference type="EMBL" id="EPB92758.1"/>
    </source>
</evidence>
<accession>S2KBB8</accession>
<organism evidence="1 2">
    <name type="scientific">Mucor circinelloides f. circinelloides (strain 1006PhL)</name>
    <name type="common">Mucormycosis agent</name>
    <name type="synonym">Calyptromyces circinelloides</name>
    <dbReference type="NCBI Taxonomy" id="1220926"/>
    <lineage>
        <taxon>Eukaryota</taxon>
        <taxon>Fungi</taxon>
        <taxon>Fungi incertae sedis</taxon>
        <taxon>Mucoromycota</taxon>
        <taxon>Mucoromycotina</taxon>
        <taxon>Mucoromycetes</taxon>
        <taxon>Mucorales</taxon>
        <taxon>Mucorineae</taxon>
        <taxon>Mucoraceae</taxon>
        <taxon>Mucor</taxon>
    </lineage>
</organism>
<dbReference type="EMBL" id="KE123898">
    <property type="protein sequence ID" value="EPB92758.1"/>
    <property type="molecule type" value="Genomic_DNA"/>
</dbReference>
<dbReference type="VEuPathDB" id="FungiDB:HMPREF1544_00487"/>
<reference evidence="2" key="1">
    <citation type="submission" date="2013-05" db="EMBL/GenBank/DDBJ databases">
        <title>The Genome sequence of Mucor circinelloides f. circinelloides 1006PhL.</title>
        <authorList>
            <consortium name="The Broad Institute Genomics Platform"/>
            <person name="Cuomo C."/>
            <person name="Earl A."/>
            <person name="Findley K."/>
            <person name="Lee S.C."/>
            <person name="Walker B."/>
            <person name="Young S."/>
            <person name="Zeng Q."/>
            <person name="Gargeya S."/>
            <person name="Fitzgerald M."/>
            <person name="Haas B."/>
            <person name="Abouelleil A."/>
            <person name="Allen A.W."/>
            <person name="Alvarado L."/>
            <person name="Arachchi H.M."/>
            <person name="Berlin A.M."/>
            <person name="Chapman S.B."/>
            <person name="Gainer-Dewar J."/>
            <person name="Goldberg J."/>
            <person name="Griggs A."/>
            <person name="Gujja S."/>
            <person name="Hansen M."/>
            <person name="Howarth C."/>
            <person name="Imamovic A."/>
            <person name="Ireland A."/>
            <person name="Larimer J."/>
            <person name="McCowan C."/>
            <person name="Murphy C."/>
            <person name="Pearson M."/>
            <person name="Poon T.W."/>
            <person name="Priest M."/>
            <person name="Roberts A."/>
            <person name="Saif S."/>
            <person name="Shea T."/>
            <person name="Sisk P."/>
            <person name="Sykes S."/>
            <person name="Wortman J."/>
            <person name="Nusbaum C."/>
            <person name="Birren B."/>
        </authorList>
    </citation>
    <scope>NUCLEOTIDE SEQUENCE [LARGE SCALE GENOMIC DNA]</scope>
    <source>
        <strain evidence="2">1006PhL</strain>
    </source>
</reference>
<dbReference type="AlphaFoldDB" id="S2KBB8"/>
<protein>
    <recommendedName>
        <fullName evidence="3">Endonuclease/exonuclease/phosphatase domain-containing protein</fullName>
    </recommendedName>
</protein>
<keyword evidence="2" id="KW-1185">Reference proteome</keyword>
<dbReference type="Proteomes" id="UP000014254">
    <property type="component" value="Unassembled WGS sequence"/>
</dbReference>
<dbReference type="InParanoid" id="S2KBB8"/>
<evidence type="ECO:0008006" key="3">
    <source>
        <dbReference type="Google" id="ProtNLM"/>
    </source>
</evidence>
<sequence length="61" mass="6880">MHIIPTYQHAFSTIDYEFAGSSFRHFVKDTAVGFIPAPWSDHAILEVNFNLGNSKLGPSLW</sequence>
<dbReference type="OrthoDB" id="2443300at2759"/>
<gene>
    <name evidence="1" type="ORF">HMPREF1544_00487</name>
</gene>
<name>S2KBB8_MUCC1</name>
<evidence type="ECO:0000313" key="2">
    <source>
        <dbReference type="Proteomes" id="UP000014254"/>
    </source>
</evidence>
<dbReference type="STRING" id="1220926.S2KBB8"/>
<proteinExistence type="predicted"/>